<dbReference type="InterPro" id="IPR027417">
    <property type="entry name" value="P-loop_NTPase"/>
</dbReference>
<dbReference type="Proteomes" id="UP000005867">
    <property type="component" value="Chromosome"/>
</dbReference>
<evidence type="ECO:0000313" key="1">
    <source>
        <dbReference type="EMBL" id="AET32833.1"/>
    </source>
</evidence>
<protein>
    <submittedName>
        <fullName evidence="1">Uncharacterized protein</fullName>
    </submittedName>
</protein>
<dbReference type="BioCyc" id="PSP1104324:GJSN-1383-MONOMER"/>
<name>G7VE60_9CREN</name>
<reference evidence="1 2" key="1">
    <citation type="journal article" date="2012" name="J. Bacteriol.">
        <title>Complete genome sequence of strain 1860, a crenarchaeon of the genus pyrobaculum able to grow with various electron acceptors.</title>
        <authorList>
            <person name="Mardanov A.V."/>
            <person name="Gumerov V.M."/>
            <person name="Slobodkina G.B."/>
            <person name="Beletsky A.V."/>
            <person name="Bonch-Osmolovskaya E.A."/>
            <person name="Ravin N.V."/>
            <person name="Skryabin K.G."/>
        </authorList>
    </citation>
    <scope>NUCLEOTIDE SEQUENCE [LARGE SCALE GENOMIC DNA]</scope>
    <source>
        <strain evidence="1 2">1860</strain>
    </source>
</reference>
<sequence length="456" mass="51607">MNMYSMGPYAEIGRYIDDLLAGNPSIVGVPGVPGAGKTTFYAYTMANYLRDIICGGGRLKTLYVYLAPTNDLLIDFLEKFLGFLRGAFQVDCSPEELARRIRVYGSKIEADKYPQVFKAVDDDVLLVISTEWQRVSARVLSPRNQVYLIDEASRLTMSHFFIPIADGIAKGRQDEDILGFAVIGDVNQAVGLSEGERQLLLLEHVKRLSKGSGRVHLVDLNISWRLPRGTEEPIKEGYYDGNLEAKGNPFLLKAPHEELKRILSDEHCRRYEKVINEFIVLASRYPHVHIELDTHFVQGERYDERRARLAWCLARVISALSKKRVSVVVPYNQMAFAVRMLGRLENVHTATVASYLGREDDIIISVFGKEQVGGCNTYYLQDPYIPNVQHSRQKNALYSIGSSEILLSSVDACKKQLGGSPNKRYSEDVYEGLEKLHKMIEELQRLEKRVVRARGL</sequence>
<keyword evidence="2" id="KW-1185">Reference proteome</keyword>
<dbReference type="AlphaFoldDB" id="G7VE60"/>
<dbReference type="SUPFAM" id="SSF52540">
    <property type="entry name" value="P-loop containing nucleoside triphosphate hydrolases"/>
    <property type="match status" value="1"/>
</dbReference>
<dbReference type="Gene3D" id="3.40.50.300">
    <property type="entry name" value="P-loop containing nucleotide triphosphate hydrolases"/>
    <property type="match status" value="2"/>
</dbReference>
<dbReference type="EMBL" id="CP003098">
    <property type="protein sequence ID" value="AET32833.1"/>
    <property type="molecule type" value="Genomic_DNA"/>
</dbReference>
<evidence type="ECO:0000313" key="2">
    <source>
        <dbReference type="Proteomes" id="UP000005867"/>
    </source>
</evidence>
<dbReference type="HOGENOM" id="CLU_507748_0_0_2"/>
<dbReference type="KEGG" id="pyr:P186_1406"/>
<gene>
    <name evidence="1" type="ORF">P186_1406</name>
</gene>
<dbReference type="eggNOG" id="arCOG00806">
    <property type="taxonomic scope" value="Archaea"/>
</dbReference>
<accession>G7VE60</accession>
<dbReference type="STRING" id="1104324.P186_1406"/>
<organism evidence="1 2">
    <name type="scientific">Pyrobaculum ferrireducens</name>
    <dbReference type="NCBI Taxonomy" id="1104324"/>
    <lineage>
        <taxon>Archaea</taxon>
        <taxon>Thermoproteota</taxon>
        <taxon>Thermoprotei</taxon>
        <taxon>Thermoproteales</taxon>
        <taxon>Thermoproteaceae</taxon>
        <taxon>Pyrobaculum</taxon>
    </lineage>
</organism>
<proteinExistence type="predicted"/>